<evidence type="ECO:0000256" key="2">
    <source>
        <dbReference type="ARBA" id="ARBA00022741"/>
    </source>
</evidence>
<organism evidence="11">
    <name type="scientific">Anthurium amnicola</name>
    <dbReference type="NCBI Taxonomy" id="1678845"/>
    <lineage>
        <taxon>Eukaryota</taxon>
        <taxon>Viridiplantae</taxon>
        <taxon>Streptophyta</taxon>
        <taxon>Embryophyta</taxon>
        <taxon>Tracheophyta</taxon>
        <taxon>Spermatophyta</taxon>
        <taxon>Magnoliopsida</taxon>
        <taxon>Liliopsida</taxon>
        <taxon>Araceae</taxon>
        <taxon>Pothoideae</taxon>
        <taxon>Potheae</taxon>
        <taxon>Anthurium</taxon>
    </lineage>
</organism>
<dbReference type="Gene3D" id="3.40.850.10">
    <property type="entry name" value="Kinesin motor domain"/>
    <property type="match status" value="1"/>
</dbReference>
<keyword evidence="4 8" id="KW-0175">Coiled coil</keyword>
<dbReference type="PROSITE" id="PS50067">
    <property type="entry name" value="KINESIN_MOTOR_2"/>
    <property type="match status" value="1"/>
</dbReference>
<feature type="region of interest" description="Disordered" evidence="9">
    <location>
        <begin position="1"/>
        <end position="86"/>
    </location>
</feature>
<evidence type="ECO:0000256" key="5">
    <source>
        <dbReference type="ARBA" id="ARBA00023175"/>
    </source>
</evidence>
<dbReference type="GO" id="GO:0007018">
    <property type="term" value="P:microtubule-based movement"/>
    <property type="evidence" value="ECO:0007669"/>
    <property type="project" value="InterPro"/>
</dbReference>
<accession>A0A1D1Z8I8</accession>
<keyword evidence="1" id="KW-0493">Microtubule</keyword>
<dbReference type="GO" id="GO:0005874">
    <property type="term" value="C:microtubule"/>
    <property type="evidence" value="ECO:0007669"/>
    <property type="project" value="UniProtKB-KW"/>
</dbReference>
<feature type="coiled-coil region" evidence="8">
    <location>
        <begin position="455"/>
        <end position="482"/>
    </location>
</feature>
<gene>
    <name evidence="11" type="primary">KIF15_5</name>
    <name evidence="11" type="ORF">g.67065</name>
</gene>
<sequence length="1341" mass="149394">MKAFFHARIGKVPPAESPTPNSHPKQRPSSRGAKENVDPSSASSPSENAPLRSPSAAGRPPLAPKARSPLHPRPLTNPSDAPPKRKKLSLETLPENGAPAVAAAAAAAPDAGVQVIVRIRPLNRDHEEGDQIVHKISADSVSILDHAFTFDSVADPRSTQEDIFQLVGRPLVENCLAGFNSSIFAYGQTGSGKTYTMWGPPSALLEDGSSGTEQGLTPRVFELLFSRINEEQIKHSDEKLSYQCHCSFLEIYNEQIMDLLNPCQMNLQIREDVRTGVYVDCLSEVYVCTMKDVTQLLLKGLANRRIGATSVNAESSRAHCVFTCVVESRSKSAADGLNSLRVSRMNLVDLAGSERQKLTGAAGERLKEAGNINRSLSQLGNLINILAEVSQSGRQRHIPYRDSKLTFLLQESLGGNAKLAMICAISPSQSCKSETFSTLRFAKRAKGIKNKAVVNEIMQDDVNVLREQIRQLKDELLRMKSGVSAESNGSYATGWNARRSLNLLKMSLGCPTVLPVIDDDSDEEMEIDEEDVKRPCVQSCLQSAASEENIKDTHTAPLKQVDLEDSSLASDGDGASYEEIKPEHTTRCSCGSDQTSEADIISEGCKQAGTAIDAVSSISSPANDDYMNGSDKIRTLQKTGELLSISSREESKERTVVLQDSTLIECEFMWEKSSAHSDFHVDKDTTDDPALDSCHNSSSKSPHSVRCDLSIVPCHASPNLQPPTLSISSGVDNNANESSRISSSMPAFQNDLLENLKSRSEVIKHPSAQVKCSKSKSSLSLTENLVASLHRGIQILDNHRQKSPVGCSSFRFSFRPVDIEPLLPISTNDIGIQTVSSNSEILEDLLPFICSYCKNKAPPLEYEHLTDQKELHPVPANEMRSVDKSKKQVPKAVEKVLAGAIRREMALEDHCAKQNAEIAQLKRLIQQYKHERECNVIIEQIRGDKICRLESLMDGILPTEEFMGKEFISLLNEHKVLKEKYDNHPEVLRINIELKRVQNEVEKHGNFFDLGEREVLMEEIQDLKSQLQYYVDNSPMPPRRRTPLLQLMYPNEPTPAPHGRIPELTKECAHEKFEEERNRWTETESKWISLSEELRLELEASRSVAEKMKMELDSEKKCSEELKEALETAMQGHARILDQYADLQEKHIALLSRHQQIREGIQEVKQAAARAGVRGAESKFINSLAAQISALKVEREKERRYWKDENKGLQSQLKDTAEAVQAAGELLVRLKEAEEAIAVAQKRTVAAEKEAEKAYKEIENLKKRHKTEIDTMNQFLAESRLPKEAWIRSTCDADNVKYDGGNSSADEQWRDEFETFNQRDGEFSRGAEQSSWFSGYDRCNI</sequence>
<dbReference type="PRINTS" id="PR00380">
    <property type="entry name" value="KINESINHEAVY"/>
</dbReference>
<evidence type="ECO:0000256" key="8">
    <source>
        <dbReference type="SAM" id="Coils"/>
    </source>
</evidence>
<dbReference type="FunFam" id="3.40.850.10:FF:000052">
    <property type="entry name" value="Kinesin-like protein KIN-12F"/>
    <property type="match status" value="1"/>
</dbReference>
<reference evidence="11" key="1">
    <citation type="submission" date="2015-07" db="EMBL/GenBank/DDBJ databases">
        <title>Transcriptome Assembly of Anthurium amnicola.</title>
        <authorList>
            <person name="Suzuki J."/>
        </authorList>
    </citation>
    <scope>NUCLEOTIDE SEQUENCE</scope>
</reference>
<evidence type="ECO:0000256" key="9">
    <source>
        <dbReference type="SAM" id="MobiDB-lite"/>
    </source>
</evidence>
<protein>
    <submittedName>
        <fullName evidence="11">Kinesin-like protein KIF15</fullName>
    </submittedName>
</protein>
<dbReference type="InterPro" id="IPR019821">
    <property type="entry name" value="Kinesin_motor_CS"/>
</dbReference>
<dbReference type="GO" id="GO:0005524">
    <property type="term" value="F:ATP binding"/>
    <property type="evidence" value="ECO:0007669"/>
    <property type="project" value="UniProtKB-UniRule"/>
</dbReference>
<name>A0A1D1Z8I8_9ARAE</name>
<dbReference type="InterPro" id="IPR036961">
    <property type="entry name" value="Kinesin_motor_dom_sf"/>
</dbReference>
<dbReference type="Pfam" id="PF00225">
    <property type="entry name" value="Kinesin"/>
    <property type="match status" value="1"/>
</dbReference>
<dbReference type="InterPro" id="IPR001752">
    <property type="entry name" value="Kinesin_motor_dom"/>
</dbReference>
<evidence type="ECO:0000256" key="3">
    <source>
        <dbReference type="ARBA" id="ARBA00022840"/>
    </source>
</evidence>
<feature type="coiled-coil region" evidence="8">
    <location>
        <begin position="1091"/>
        <end position="1129"/>
    </location>
</feature>
<proteinExistence type="inferred from homology"/>
<feature type="domain" description="Kinesin motor" evidence="10">
    <location>
        <begin position="112"/>
        <end position="448"/>
    </location>
</feature>
<dbReference type="EMBL" id="GDJX01004730">
    <property type="protein sequence ID" value="JAT63206.1"/>
    <property type="molecule type" value="Transcribed_RNA"/>
</dbReference>
<keyword evidence="2 7" id="KW-0547">Nucleotide-binding</keyword>
<feature type="compositionally biased region" description="Polar residues" evidence="9">
    <location>
        <begin position="18"/>
        <end position="29"/>
    </location>
</feature>
<comment type="similarity">
    <text evidence="6">Belongs to the TRAFAC class myosin-kinesin ATPase superfamily. Kinesin family. KIN-12 subfamily.</text>
</comment>
<feature type="coiled-coil region" evidence="8">
    <location>
        <begin position="1223"/>
        <end position="1271"/>
    </location>
</feature>
<evidence type="ECO:0000313" key="11">
    <source>
        <dbReference type="EMBL" id="JAT63206.1"/>
    </source>
</evidence>
<dbReference type="GO" id="GO:0009524">
    <property type="term" value="C:phragmoplast"/>
    <property type="evidence" value="ECO:0007669"/>
    <property type="project" value="UniProtKB-ARBA"/>
</dbReference>
<evidence type="ECO:0000259" key="10">
    <source>
        <dbReference type="PROSITE" id="PS50067"/>
    </source>
</evidence>
<dbReference type="PROSITE" id="PS00411">
    <property type="entry name" value="KINESIN_MOTOR_1"/>
    <property type="match status" value="1"/>
</dbReference>
<dbReference type="GO" id="GO:0008017">
    <property type="term" value="F:microtubule binding"/>
    <property type="evidence" value="ECO:0007669"/>
    <property type="project" value="InterPro"/>
</dbReference>
<dbReference type="SMART" id="SM00129">
    <property type="entry name" value="KISc"/>
    <property type="match status" value="1"/>
</dbReference>
<dbReference type="InterPro" id="IPR044986">
    <property type="entry name" value="KIF15/KIN-12"/>
</dbReference>
<dbReference type="GO" id="GO:0003777">
    <property type="term" value="F:microtubule motor activity"/>
    <property type="evidence" value="ECO:0007669"/>
    <property type="project" value="InterPro"/>
</dbReference>
<keyword evidence="3 7" id="KW-0067">ATP-binding</keyword>
<evidence type="ECO:0000256" key="7">
    <source>
        <dbReference type="PROSITE-ProRule" id="PRU00283"/>
    </source>
</evidence>
<dbReference type="InterPro" id="IPR027417">
    <property type="entry name" value="P-loop_NTPase"/>
</dbReference>
<feature type="binding site" evidence="7">
    <location>
        <begin position="187"/>
        <end position="194"/>
    </location>
    <ligand>
        <name>ATP</name>
        <dbReference type="ChEBI" id="CHEBI:30616"/>
    </ligand>
</feature>
<dbReference type="PANTHER" id="PTHR37739:SF16">
    <property type="entry name" value="KINESIN-LIKE PROTEIN"/>
    <property type="match status" value="1"/>
</dbReference>
<keyword evidence="5 7" id="KW-0505">Motor protein</keyword>
<evidence type="ECO:0000256" key="1">
    <source>
        <dbReference type="ARBA" id="ARBA00022701"/>
    </source>
</evidence>
<dbReference type="SUPFAM" id="SSF52540">
    <property type="entry name" value="P-loop containing nucleoside triphosphate hydrolases"/>
    <property type="match status" value="1"/>
</dbReference>
<dbReference type="PANTHER" id="PTHR37739">
    <property type="entry name" value="KINESIN-LIKE PROTEIN KIN-12D"/>
    <property type="match status" value="1"/>
</dbReference>
<evidence type="ECO:0000256" key="4">
    <source>
        <dbReference type="ARBA" id="ARBA00023054"/>
    </source>
</evidence>
<evidence type="ECO:0000256" key="6">
    <source>
        <dbReference type="ARBA" id="ARBA00034488"/>
    </source>
</evidence>